<name>A0A9D4RX58_DREPO</name>
<reference evidence="1" key="2">
    <citation type="submission" date="2020-11" db="EMBL/GenBank/DDBJ databases">
        <authorList>
            <person name="McCartney M.A."/>
            <person name="Auch B."/>
            <person name="Kono T."/>
            <person name="Mallez S."/>
            <person name="Becker A."/>
            <person name="Gohl D.M."/>
            <person name="Silverstein K.A.T."/>
            <person name="Koren S."/>
            <person name="Bechman K.B."/>
            <person name="Herman A."/>
            <person name="Abrahante J.E."/>
            <person name="Garbe J."/>
        </authorList>
    </citation>
    <scope>NUCLEOTIDE SEQUENCE</scope>
    <source>
        <strain evidence="1">Duluth1</strain>
        <tissue evidence="1">Whole animal</tissue>
    </source>
</reference>
<evidence type="ECO:0000313" key="2">
    <source>
        <dbReference type="Proteomes" id="UP000828390"/>
    </source>
</evidence>
<dbReference type="Proteomes" id="UP000828390">
    <property type="component" value="Unassembled WGS sequence"/>
</dbReference>
<evidence type="ECO:0000313" key="1">
    <source>
        <dbReference type="EMBL" id="KAH3882240.1"/>
    </source>
</evidence>
<dbReference type="EMBL" id="JAIWYP010000001">
    <property type="protein sequence ID" value="KAH3882240.1"/>
    <property type="molecule type" value="Genomic_DNA"/>
</dbReference>
<organism evidence="1 2">
    <name type="scientific">Dreissena polymorpha</name>
    <name type="common">Zebra mussel</name>
    <name type="synonym">Mytilus polymorpha</name>
    <dbReference type="NCBI Taxonomy" id="45954"/>
    <lineage>
        <taxon>Eukaryota</taxon>
        <taxon>Metazoa</taxon>
        <taxon>Spiralia</taxon>
        <taxon>Lophotrochozoa</taxon>
        <taxon>Mollusca</taxon>
        <taxon>Bivalvia</taxon>
        <taxon>Autobranchia</taxon>
        <taxon>Heteroconchia</taxon>
        <taxon>Euheterodonta</taxon>
        <taxon>Imparidentia</taxon>
        <taxon>Neoheterodontei</taxon>
        <taxon>Myida</taxon>
        <taxon>Dreissenoidea</taxon>
        <taxon>Dreissenidae</taxon>
        <taxon>Dreissena</taxon>
    </lineage>
</organism>
<sequence>MTASSMGLPSSDILVRMARVYARISCQIRANVRVWLPSLMSLPSMPTNENFSCLPSSTA</sequence>
<comment type="caution">
    <text evidence="1">The sequence shown here is derived from an EMBL/GenBank/DDBJ whole genome shotgun (WGS) entry which is preliminary data.</text>
</comment>
<reference evidence="1" key="1">
    <citation type="journal article" date="2019" name="bioRxiv">
        <title>The Genome of the Zebra Mussel, Dreissena polymorpha: A Resource for Invasive Species Research.</title>
        <authorList>
            <person name="McCartney M.A."/>
            <person name="Auch B."/>
            <person name="Kono T."/>
            <person name="Mallez S."/>
            <person name="Zhang Y."/>
            <person name="Obille A."/>
            <person name="Becker A."/>
            <person name="Abrahante J.E."/>
            <person name="Garbe J."/>
            <person name="Badalamenti J.P."/>
            <person name="Herman A."/>
            <person name="Mangelson H."/>
            <person name="Liachko I."/>
            <person name="Sullivan S."/>
            <person name="Sone E.D."/>
            <person name="Koren S."/>
            <person name="Silverstein K.A.T."/>
            <person name="Beckman K.B."/>
            <person name="Gohl D.M."/>
        </authorList>
    </citation>
    <scope>NUCLEOTIDE SEQUENCE</scope>
    <source>
        <strain evidence="1">Duluth1</strain>
        <tissue evidence="1">Whole animal</tissue>
    </source>
</reference>
<protein>
    <submittedName>
        <fullName evidence="1">Uncharacterized protein</fullName>
    </submittedName>
</protein>
<gene>
    <name evidence="1" type="ORF">DPMN_006174</name>
</gene>
<dbReference type="AlphaFoldDB" id="A0A9D4RX58"/>
<accession>A0A9D4RX58</accession>
<keyword evidence="2" id="KW-1185">Reference proteome</keyword>
<proteinExistence type="predicted"/>